<proteinExistence type="predicted"/>
<accession>A0A839DVX6</accession>
<dbReference type="EMBL" id="JACGWZ010000002">
    <property type="protein sequence ID" value="MBA8824919.1"/>
    <property type="molecule type" value="Genomic_DNA"/>
</dbReference>
<sequence>MINSQLDHLREKAREMAARERAFWKRIAPLDVSEDHARRCLDHTLHEVALGVETYLDPYAVVADKLAADPSWHPL</sequence>
<evidence type="ECO:0000313" key="2">
    <source>
        <dbReference type="Proteomes" id="UP000569329"/>
    </source>
</evidence>
<dbReference type="Proteomes" id="UP000569329">
    <property type="component" value="Unassembled WGS sequence"/>
</dbReference>
<dbReference type="AlphaFoldDB" id="A0A839DVX6"/>
<evidence type="ECO:0000313" key="1">
    <source>
        <dbReference type="EMBL" id="MBA8824919.1"/>
    </source>
</evidence>
<keyword evidence="2" id="KW-1185">Reference proteome</keyword>
<dbReference type="RefSeq" id="WP_182544100.1">
    <property type="nucleotide sequence ID" value="NZ_JACGWZ010000002.1"/>
</dbReference>
<organism evidence="1 2">
    <name type="scientific">Halosaccharopolyspora lacisalsi</name>
    <dbReference type="NCBI Taxonomy" id="1000566"/>
    <lineage>
        <taxon>Bacteria</taxon>
        <taxon>Bacillati</taxon>
        <taxon>Actinomycetota</taxon>
        <taxon>Actinomycetes</taxon>
        <taxon>Pseudonocardiales</taxon>
        <taxon>Pseudonocardiaceae</taxon>
        <taxon>Halosaccharopolyspora</taxon>
    </lineage>
</organism>
<gene>
    <name evidence="1" type="ORF">FHX42_002266</name>
</gene>
<protein>
    <submittedName>
        <fullName evidence="1">Uncharacterized protein</fullName>
    </submittedName>
</protein>
<comment type="caution">
    <text evidence="1">The sequence shown here is derived from an EMBL/GenBank/DDBJ whole genome shotgun (WGS) entry which is preliminary data.</text>
</comment>
<name>A0A839DVX6_9PSEU</name>
<reference evidence="1 2" key="1">
    <citation type="submission" date="2020-07" db="EMBL/GenBank/DDBJ databases">
        <title>Sequencing the genomes of 1000 actinobacteria strains.</title>
        <authorList>
            <person name="Klenk H.-P."/>
        </authorList>
    </citation>
    <scope>NUCLEOTIDE SEQUENCE [LARGE SCALE GENOMIC DNA]</scope>
    <source>
        <strain evidence="1 2">DSM 45975</strain>
    </source>
</reference>